<gene>
    <name evidence="2" type="ORF">HPP92_009126</name>
</gene>
<feature type="region of interest" description="Disordered" evidence="1">
    <location>
        <begin position="47"/>
        <end position="76"/>
    </location>
</feature>
<feature type="compositionally biased region" description="Basic residues" evidence="1">
    <location>
        <begin position="64"/>
        <end position="76"/>
    </location>
</feature>
<comment type="caution">
    <text evidence="2">The sequence shown here is derived from an EMBL/GenBank/DDBJ whole genome shotgun (WGS) entry which is preliminary data.</text>
</comment>
<dbReference type="EMBL" id="JADCNL010000004">
    <property type="protein sequence ID" value="KAG0485047.1"/>
    <property type="molecule type" value="Genomic_DNA"/>
</dbReference>
<protein>
    <submittedName>
        <fullName evidence="2">Uncharacterized protein</fullName>
    </submittedName>
</protein>
<name>A0A835V4E7_VANPL</name>
<evidence type="ECO:0000256" key="1">
    <source>
        <dbReference type="SAM" id="MobiDB-lite"/>
    </source>
</evidence>
<evidence type="ECO:0000313" key="3">
    <source>
        <dbReference type="Proteomes" id="UP000636800"/>
    </source>
</evidence>
<dbReference type="OrthoDB" id="4062651at2759"/>
<keyword evidence="3" id="KW-1185">Reference proteome</keyword>
<reference evidence="2 3" key="1">
    <citation type="journal article" date="2020" name="Nat. Food">
        <title>A phased Vanilla planifolia genome enables genetic improvement of flavour and production.</title>
        <authorList>
            <person name="Hasing T."/>
            <person name="Tang H."/>
            <person name="Brym M."/>
            <person name="Khazi F."/>
            <person name="Huang T."/>
            <person name="Chambers A.H."/>
        </authorList>
    </citation>
    <scope>NUCLEOTIDE SEQUENCE [LARGE SCALE GENOMIC DNA]</scope>
    <source>
        <tissue evidence="2">Leaf</tissue>
    </source>
</reference>
<dbReference type="AlphaFoldDB" id="A0A835V4E7"/>
<evidence type="ECO:0000313" key="2">
    <source>
        <dbReference type="EMBL" id="KAG0485047.1"/>
    </source>
</evidence>
<sequence>MVWFKERILSERGDWSFSVGVRGNGRRLRSDSGYRQLLKDVIAAKPKGGSLGRGGGAELASGSQRRRRKRRLCEKL</sequence>
<organism evidence="2 3">
    <name type="scientific">Vanilla planifolia</name>
    <name type="common">Vanilla</name>
    <dbReference type="NCBI Taxonomy" id="51239"/>
    <lineage>
        <taxon>Eukaryota</taxon>
        <taxon>Viridiplantae</taxon>
        <taxon>Streptophyta</taxon>
        <taxon>Embryophyta</taxon>
        <taxon>Tracheophyta</taxon>
        <taxon>Spermatophyta</taxon>
        <taxon>Magnoliopsida</taxon>
        <taxon>Liliopsida</taxon>
        <taxon>Asparagales</taxon>
        <taxon>Orchidaceae</taxon>
        <taxon>Vanilloideae</taxon>
        <taxon>Vanilleae</taxon>
        <taxon>Vanilla</taxon>
    </lineage>
</organism>
<accession>A0A835V4E7</accession>
<proteinExistence type="predicted"/>
<dbReference type="Proteomes" id="UP000636800">
    <property type="component" value="Unassembled WGS sequence"/>
</dbReference>